<feature type="domain" description="YvbJ-like NTF2-like" evidence="1">
    <location>
        <begin position="206"/>
        <end position="313"/>
    </location>
</feature>
<gene>
    <name evidence="2" type="ORF">HP552_08850</name>
</gene>
<organism evidence="2 3">
    <name type="scientific">Paenibacillus xylanilyticus</name>
    <dbReference type="NCBI Taxonomy" id="248903"/>
    <lineage>
        <taxon>Bacteria</taxon>
        <taxon>Bacillati</taxon>
        <taxon>Bacillota</taxon>
        <taxon>Bacilli</taxon>
        <taxon>Bacillales</taxon>
        <taxon>Paenibacillaceae</taxon>
        <taxon>Paenibacillus</taxon>
    </lineage>
</organism>
<sequence length="338" mass="38231">MQLLDKENADVANSVKEMRVSGDFPFSVEKSGKTLLIFNNYVLVPKETYITLKDVDEDVTLKLNGKKVKREDLQKPLLAGGYEVEAIKTSAWTNITDEKLITAGDKANRELSFDLTGFVLDLSNELKGAEIIFKGEGTGIRIGDPKSVEFGPIEEADSKEIQLSAQFPWGETISSNYDKAYYTLGSGSHIYFIPDEEFANKLFLGFAEEYAQASVKKSVEPFKSATDKYKAKQVNAYQPSMFGNYSYNLIKTYFNKETKKITTDKEGNPIMQLDGIIRLNRLKTDYHREKEYVYSLSLKALYDEEKQTWSIDEANLGSFVSIPNQNEESKYVITSAEK</sequence>
<comment type="caution">
    <text evidence="2">The sequence shown here is derived from an EMBL/GenBank/DDBJ whole genome shotgun (WGS) entry which is preliminary data.</text>
</comment>
<reference evidence="2 3" key="1">
    <citation type="submission" date="2020-05" db="EMBL/GenBank/DDBJ databases">
        <title>Genome Sequencing of Type Strains.</title>
        <authorList>
            <person name="Lemaire J.F."/>
            <person name="Inderbitzin P."/>
            <person name="Gregorio O.A."/>
            <person name="Collins S.B."/>
            <person name="Wespe N."/>
            <person name="Knight-Connoni V."/>
        </authorList>
    </citation>
    <scope>NUCLEOTIDE SEQUENCE [LARGE SCALE GENOMIC DNA]</scope>
    <source>
        <strain evidence="2 3">LMG 21957</strain>
    </source>
</reference>
<dbReference type="RefSeq" id="WP_175395164.1">
    <property type="nucleotide sequence ID" value="NZ_JABMCB010000169.1"/>
</dbReference>
<dbReference type="InterPro" id="IPR056902">
    <property type="entry name" value="NTF2_YvbJ"/>
</dbReference>
<accession>A0A7Y6ESV3</accession>
<dbReference type="Proteomes" id="UP000526125">
    <property type="component" value="Unassembled WGS sequence"/>
</dbReference>
<dbReference type="Pfam" id="PF25155">
    <property type="entry name" value="NTF2_YvbJ"/>
    <property type="match status" value="1"/>
</dbReference>
<dbReference type="AlphaFoldDB" id="A0A7Y6ESV3"/>
<protein>
    <recommendedName>
        <fullName evidence="1">YvbJ-like NTF2-like domain-containing protein</fullName>
    </recommendedName>
</protein>
<dbReference type="EMBL" id="JABMCB010000169">
    <property type="protein sequence ID" value="NUU75337.1"/>
    <property type="molecule type" value="Genomic_DNA"/>
</dbReference>
<keyword evidence="3" id="KW-1185">Reference proteome</keyword>
<name>A0A7Y6ESV3_9BACL</name>
<evidence type="ECO:0000313" key="3">
    <source>
        <dbReference type="Proteomes" id="UP000526125"/>
    </source>
</evidence>
<evidence type="ECO:0000313" key="2">
    <source>
        <dbReference type="EMBL" id="NUU75337.1"/>
    </source>
</evidence>
<evidence type="ECO:0000259" key="1">
    <source>
        <dbReference type="Pfam" id="PF25155"/>
    </source>
</evidence>
<proteinExistence type="predicted"/>